<dbReference type="Proteomes" id="UP000680020">
    <property type="component" value="Unassembled WGS sequence"/>
</dbReference>
<proteinExistence type="predicted"/>
<sequence length="310" mass="34833">MTAPFMGEIDTQHLPFGYGEAPFVLSSAHFVRLAEQCHYRLQGDRVLFGLRAAATDAPLGQWLNAITVREQTLDYEHMRCLIGIWDRKHHKIAVFNGSTVPHIKNVQKQRQYPLKKISNQLSQGLYHYFVGAHEPDGRPNEEGAFRLTRMIPVPAWRDFGEAVMLDSCVPNDHIHAAGSEATDFLSAGCQVISGFHQTPMPIGQYQQFRILAGQSAVPSELEIHLPYQYLLMHVRHLSAIAQGWQADRLFMGSEGHEVRALQETLISQGHLAEPLIDKGVMNGHTVKAVYDRQLIENQVADGIHRLEFGG</sequence>
<evidence type="ECO:0000313" key="1">
    <source>
        <dbReference type="EMBL" id="MBS7824865.1"/>
    </source>
</evidence>
<accession>A0AB35C206</accession>
<reference evidence="1" key="1">
    <citation type="submission" date="2021-03" db="EMBL/GenBank/DDBJ databases">
        <title>Identification and antibiotic profiling of Wohlfahrtiimonas chitiniclastica, an underestimated human pathogen.</title>
        <authorList>
            <person name="Kopf A."/>
            <person name="Bunk B."/>
            <person name="Coldewey S."/>
            <person name="Gunzer F."/>
            <person name="Riedel T."/>
            <person name="Schroettner P."/>
        </authorList>
    </citation>
    <scope>NUCLEOTIDE SEQUENCE</scope>
    <source>
        <strain evidence="1">DSM 100917</strain>
    </source>
</reference>
<dbReference type="EMBL" id="JAGIBU010000004">
    <property type="protein sequence ID" value="MBS7824865.1"/>
    <property type="molecule type" value="Genomic_DNA"/>
</dbReference>
<gene>
    <name evidence="1" type="ORF">J7561_06555</name>
</gene>
<protein>
    <submittedName>
        <fullName evidence="1">Uncharacterized protein</fullName>
    </submittedName>
</protein>
<organism evidence="1 2">
    <name type="scientific">Wohlfahrtiimonas chitiniclastica</name>
    <dbReference type="NCBI Taxonomy" id="400946"/>
    <lineage>
        <taxon>Bacteria</taxon>
        <taxon>Pseudomonadati</taxon>
        <taxon>Pseudomonadota</taxon>
        <taxon>Gammaproteobacteria</taxon>
        <taxon>Cardiobacteriales</taxon>
        <taxon>Ignatzschineriaceae</taxon>
        <taxon>Wohlfahrtiimonas</taxon>
    </lineage>
</organism>
<evidence type="ECO:0000313" key="2">
    <source>
        <dbReference type="Proteomes" id="UP000680020"/>
    </source>
</evidence>
<dbReference type="RefSeq" id="WP_213404032.1">
    <property type="nucleotide sequence ID" value="NZ_JAGIBT010000005.1"/>
</dbReference>
<dbReference type="AlphaFoldDB" id="A0AB35C206"/>
<name>A0AB35C206_9GAMM</name>
<comment type="caution">
    <text evidence="1">The sequence shown here is derived from an EMBL/GenBank/DDBJ whole genome shotgun (WGS) entry which is preliminary data.</text>
</comment>